<dbReference type="Proteomes" id="UP001565243">
    <property type="component" value="Unassembled WGS sequence"/>
</dbReference>
<organism evidence="1 2">
    <name type="scientific">Erwinia aeris</name>
    <dbReference type="NCBI Taxonomy" id="3239803"/>
    <lineage>
        <taxon>Bacteria</taxon>
        <taxon>Pseudomonadati</taxon>
        <taxon>Pseudomonadota</taxon>
        <taxon>Gammaproteobacteria</taxon>
        <taxon>Enterobacterales</taxon>
        <taxon>Erwiniaceae</taxon>
        <taxon>Erwinia</taxon>
    </lineage>
</organism>
<dbReference type="EMBL" id="JBGFFX010000010">
    <property type="protein sequence ID" value="MEY8771984.1"/>
    <property type="molecule type" value="Genomic_DNA"/>
</dbReference>
<sequence>MLTVDECLNSATVIVNVGKDMEIKNGKVTFAARQARPRAGESALPFWQGEAVLIHQQS</sequence>
<evidence type="ECO:0000313" key="1">
    <source>
        <dbReference type="EMBL" id="MEY8771984.1"/>
    </source>
</evidence>
<protein>
    <submittedName>
        <fullName evidence="1">Uncharacterized protein</fullName>
    </submittedName>
</protein>
<keyword evidence="2" id="KW-1185">Reference proteome</keyword>
<evidence type="ECO:0000313" key="2">
    <source>
        <dbReference type="Proteomes" id="UP001565243"/>
    </source>
</evidence>
<comment type="caution">
    <text evidence="1">The sequence shown here is derived from an EMBL/GenBank/DDBJ whole genome shotgun (WGS) entry which is preliminary data.</text>
</comment>
<dbReference type="RefSeq" id="WP_253457553.1">
    <property type="nucleotide sequence ID" value="NZ_JBGFFX010000010.1"/>
</dbReference>
<gene>
    <name evidence="1" type="ORF">AB6T85_16400</name>
</gene>
<reference evidence="1 2" key="1">
    <citation type="submission" date="2024-07" db="EMBL/GenBank/DDBJ databases">
        <authorList>
            <person name="Hebao G."/>
        </authorList>
    </citation>
    <scope>NUCLEOTIDE SEQUENCE [LARGE SCALE GENOMIC DNA]</scope>
    <source>
        <strain evidence="1 2">ACCC 02193</strain>
    </source>
</reference>
<name>A0ABV4EAM7_9GAMM</name>
<accession>A0ABV4EAM7</accession>
<proteinExistence type="predicted"/>